<evidence type="ECO:0000313" key="3">
    <source>
        <dbReference type="Proteomes" id="UP001056455"/>
    </source>
</evidence>
<dbReference type="RefSeq" id="WP_252591762.1">
    <property type="nucleotide sequence ID" value="NZ_CP099489.1"/>
</dbReference>
<organism evidence="2 3">
    <name type="scientific">Ornithinimicrobium faecis</name>
    <dbReference type="NCBI Taxonomy" id="2934158"/>
    <lineage>
        <taxon>Bacteria</taxon>
        <taxon>Bacillati</taxon>
        <taxon>Actinomycetota</taxon>
        <taxon>Actinomycetes</taxon>
        <taxon>Micrococcales</taxon>
        <taxon>Ornithinimicrobiaceae</taxon>
        <taxon>Ornithinimicrobium</taxon>
    </lineage>
</organism>
<proteinExistence type="predicted"/>
<dbReference type="PROSITE" id="PS51257">
    <property type="entry name" value="PROKAR_LIPOPROTEIN"/>
    <property type="match status" value="1"/>
</dbReference>
<gene>
    <name evidence="2" type="ORF">NF556_15020</name>
</gene>
<protein>
    <submittedName>
        <fullName evidence="2">Uncharacterized protein</fullName>
    </submittedName>
</protein>
<evidence type="ECO:0000256" key="1">
    <source>
        <dbReference type="SAM" id="SignalP"/>
    </source>
</evidence>
<reference evidence="2" key="1">
    <citation type="submission" date="2022-06" db="EMBL/GenBank/DDBJ databases">
        <title>Ornithinimicrobium HY1793.</title>
        <authorList>
            <person name="Huang Y."/>
        </authorList>
    </citation>
    <scope>NUCLEOTIDE SEQUENCE</scope>
    <source>
        <strain evidence="2">HY1793</strain>
    </source>
</reference>
<sequence length="298" mass="31168">MGPRGLLVGASLLLVAVAACGVERGGASSSDVATSTQEPQAGAHPWVTADGDTLVTCSGDPAFPASRVAAGGLEFTPEGSDEVLAALDQMKQDFGIDAPRPLQEAEADEVPWAVVWQESVAGVDQIGILMAEPGATEFNLDTDEYATLEWQGESWRASSWSGLCGARPVVPAGRQWVQVAMGDATTAQGEATDQDATTDPGETTDSTLEVLVSEVECTSARDPEPFLAEPVVLEAAESVTVFWTSEAMTGDATCPGNPWVPRTIQLEDPLGDRELLDGSTYPPQIVRTVEEIQGGPPA</sequence>
<keyword evidence="1" id="KW-0732">Signal</keyword>
<evidence type="ECO:0000313" key="2">
    <source>
        <dbReference type="EMBL" id="USQ78928.1"/>
    </source>
</evidence>
<dbReference type="EMBL" id="CP099489">
    <property type="protein sequence ID" value="USQ78928.1"/>
    <property type="molecule type" value="Genomic_DNA"/>
</dbReference>
<dbReference type="Proteomes" id="UP001056455">
    <property type="component" value="Chromosome"/>
</dbReference>
<feature type="signal peptide" evidence="1">
    <location>
        <begin position="1"/>
        <end position="21"/>
    </location>
</feature>
<accession>A0ABY4YQ74</accession>
<name>A0ABY4YQ74_9MICO</name>
<keyword evidence="3" id="KW-1185">Reference proteome</keyword>
<feature type="chain" id="PRO_5047193950" evidence="1">
    <location>
        <begin position="22"/>
        <end position="298"/>
    </location>
</feature>